<dbReference type="PROSITE" id="PS51257">
    <property type="entry name" value="PROKAR_LIPOPROTEIN"/>
    <property type="match status" value="1"/>
</dbReference>
<evidence type="ECO:0008006" key="4">
    <source>
        <dbReference type="Google" id="ProtNLM"/>
    </source>
</evidence>
<sequence length="215" mass="22576">MIKRIMPAAATLIVLTGCDGTSEVAQPDPAASATADDPAIDPRRVATPAPDDATREAAPATAGTPAPAASESAPPSPSPGPLPAPSSEPTLYTLPNVPADDVARNRAALTAIPARYLGEWDGIEGSCAPESDLRMMVRPGSIGFYESRGEVTAVRRTRDGLVVSLAMEGEGERWEEDYSMRLFGGRERLAVTASSYPDRITMRKRCPADRGSSAP</sequence>
<gene>
    <name evidence="2" type="ORF">KYN89_13310</name>
</gene>
<comment type="caution">
    <text evidence="2">The sequence shown here is derived from an EMBL/GenBank/DDBJ whole genome shotgun (WGS) entry which is preliminary data.</text>
</comment>
<proteinExistence type="predicted"/>
<accession>A0ABS7PH48</accession>
<dbReference type="EMBL" id="JAHWXP010000003">
    <property type="protein sequence ID" value="MBY8338022.1"/>
    <property type="molecule type" value="Genomic_DNA"/>
</dbReference>
<evidence type="ECO:0000313" key="2">
    <source>
        <dbReference type="EMBL" id="MBY8338022.1"/>
    </source>
</evidence>
<name>A0ABS7PH48_9SPHN</name>
<protein>
    <recommendedName>
        <fullName evidence="4">Lipoprotein</fullName>
    </recommendedName>
</protein>
<keyword evidence="3" id="KW-1185">Reference proteome</keyword>
<evidence type="ECO:0000256" key="1">
    <source>
        <dbReference type="SAM" id="MobiDB-lite"/>
    </source>
</evidence>
<dbReference type="Proteomes" id="UP000759298">
    <property type="component" value="Unassembled WGS sequence"/>
</dbReference>
<evidence type="ECO:0000313" key="3">
    <source>
        <dbReference type="Proteomes" id="UP000759298"/>
    </source>
</evidence>
<feature type="compositionally biased region" description="Low complexity" evidence="1">
    <location>
        <begin position="46"/>
        <end position="73"/>
    </location>
</feature>
<dbReference type="RefSeq" id="WP_222825491.1">
    <property type="nucleotide sequence ID" value="NZ_JAHWXP010000003.1"/>
</dbReference>
<reference evidence="2 3" key="1">
    <citation type="submission" date="2021-07" db="EMBL/GenBank/DDBJ databases">
        <title>Alteriqipengyuania abyssalis NZ-12B nov, sp.nov isolated from deep sea sponge in pacific ocean.</title>
        <authorList>
            <person name="Tareen S."/>
            <person name="Wink J."/>
        </authorList>
    </citation>
    <scope>NUCLEOTIDE SEQUENCE [LARGE SCALE GENOMIC DNA]</scope>
    <source>
        <strain evidence="2 3">NZ-12B</strain>
    </source>
</reference>
<organism evidence="2 3">
    <name type="scientific">Alteriqipengyuania abyssalis</name>
    <dbReference type="NCBI Taxonomy" id="2860200"/>
    <lineage>
        <taxon>Bacteria</taxon>
        <taxon>Pseudomonadati</taxon>
        <taxon>Pseudomonadota</taxon>
        <taxon>Alphaproteobacteria</taxon>
        <taxon>Sphingomonadales</taxon>
        <taxon>Erythrobacteraceae</taxon>
        <taxon>Alteriqipengyuania</taxon>
    </lineage>
</organism>
<feature type="region of interest" description="Disordered" evidence="1">
    <location>
        <begin position="22"/>
        <end position="96"/>
    </location>
</feature>
<feature type="compositionally biased region" description="Low complexity" evidence="1">
    <location>
        <begin position="25"/>
        <end position="37"/>
    </location>
</feature>
<feature type="compositionally biased region" description="Pro residues" evidence="1">
    <location>
        <begin position="74"/>
        <end position="86"/>
    </location>
</feature>